<feature type="transmembrane region" description="Helical" evidence="1">
    <location>
        <begin position="146"/>
        <end position="165"/>
    </location>
</feature>
<evidence type="ECO:0000313" key="3">
    <source>
        <dbReference type="Proteomes" id="UP000278143"/>
    </source>
</evidence>
<keyword evidence="3" id="KW-1185">Reference proteome</keyword>
<proteinExistence type="predicted"/>
<keyword evidence="1" id="KW-1133">Transmembrane helix</keyword>
<evidence type="ECO:0000313" key="2">
    <source>
        <dbReference type="EMBL" id="RKP25869.1"/>
    </source>
</evidence>
<organism evidence="2 3">
    <name type="scientific">Syncephalis pseudoplumigaleata</name>
    <dbReference type="NCBI Taxonomy" id="1712513"/>
    <lineage>
        <taxon>Eukaryota</taxon>
        <taxon>Fungi</taxon>
        <taxon>Fungi incertae sedis</taxon>
        <taxon>Zoopagomycota</taxon>
        <taxon>Zoopagomycotina</taxon>
        <taxon>Zoopagomycetes</taxon>
        <taxon>Zoopagales</taxon>
        <taxon>Piptocephalidaceae</taxon>
        <taxon>Syncephalis</taxon>
    </lineage>
</organism>
<evidence type="ECO:0000256" key="1">
    <source>
        <dbReference type="SAM" id="Phobius"/>
    </source>
</evidence>
<feature type="transmembrane region" description="Helical" evidence="1">
    <location>
        <begin position="12"/>
        <end position="31"/>
    </location>
</feature>
<accession>A0A4V1J1Q4</accession>
<protein>
    <submittedName>
        <fullName evidence="2">Uncharacterized protein</fullName>
    </submittedName>
</protein>
<dbReference type="EMBL" id="KZ989587">
    <property type="protein sequence ID" value="RKP25869.1"/>
    <property type="molecule type" value="Genomic_DNA"/>
</dbReference>
<keyword evidence="1" id="KW-0472">Membrane</keyword>
<dbReference type="Proteomes" id="UP000278143">
    <property type="component" value="Unassembled WGS sequence"/>
</dbReference>
<name>A0A4V1J1Q4_9FUNG</name>
<sequence>MLLRAFPNRPGNALLACYPAVLYIILALLLYQAAEAQRNAAHGSGNAEVARVPLINHDLNPNQPSSVAMVESMAAASQASLSSARTPVVTIHEVGPTPTAATTVLMVTHVFSSFPAPNITIVRAPSADDINEAMAYASSLSYKLSAAFYLATSLFAVLLASATTLT</sequence>
<keyword evidence="1" id="KW-0812">Transmembrane</keyword>
<reference evidence="3" key="1">
    <citation type="journal article" date="2018" name="Nat. Microbiol.">
        <title>Leveraging single-cell genomics to expand the fungal tree of life.</title>
        <authorList>
            <person name="Ahrendt S.R."/>
            <person name="Quandt C.A."/>
            <person name="Ciobanu D."/>
            <person name="Clum A."/>
            <person name="Salamov A."/>
            <person name="Andreopoulos B."/>
            <person name="Cheng J.F."/>
            <person name="Woyke T."/>
            <person name="Pelin A."/>
            <person name="Henrissat B."/>
            <person name="Reynolds N.K."/>
            <person name="Benny G.L."/>
            <person name="Smith M.E."/>
            <person name="James T.Y."/>
            <person name="Grigoriev I.V."/>
        </authorList>
    </citation>
    <scope>NUCLEOTIDE SEQUENCE [LARGE SCALE GENOMIC DNA]</scope>
    <source>
        <strain evidence="3">Benny S71-1</strain>
    </source>
</reference>
<dbReference type="AlphaFoldDB" id="A0A4V1J1Q4"/>
<gene>
    <name evidence="2" type="ORF">SYNPS1DRAFT_28407</name>
</gene>